<evidence type="ECO:0000313" key="3">
    <source>
        <dbReference type="EMBL" id="TRZ24571.1"/>
    </source>
</evidence>
<sequence length="288" mass="31342">MAAQGEDPLGYFAAYGSSSSDSEPEEPQPDERPAGAGAASEGSPGRPRLPPPDELFRRVSQPPAFLYNPLNKEIDWESRVLRAPEEPPREFKVWRSNAVPPPETYSPPEKPPPPAPAVDMAIKWSNIYEDNGDDAPRQAGKAKFLPDEEQEPLESDDEKDDEPASAKKRKVESGEQAKKKKKASTCVDEIQLCINATKGNGKAVVYELIAHENLQCQDNSSNIPGSSEEPMQDWLVVPVPVPGVTSASSSVVCEAGQGKVPPRTTCHGLSSHRRPAGNYTNTSQDMMR</sequence>
<feature type="compositionally biased region" description="Polar residues" evidence="2">
    <location>
        <begin position="278"/>
        <end position="288"/>
    </location>
</feature>
<evidence type="ECO:0000256" key="2">
    <source>
        <dbReference type="SAM" id="MobiDB-lite"/>
    </source>
</evidence>
<comment type="caution">
    <text evidence="3">The sequence shown here is derived from an EMBL/GenBank/DDBJ whole genome shotgun (WGS) entry which is preliminary data.</text>
</comment>
<feature type="compositionally biased region" description="Low complexity" evidence="2">
    <location>
        <begin position="34"/>
        <end position="46"/>
    </location>
</feature>
<evidence type="ECO:0000256" key="1">
    <source>
        <dbReference type="ARBA" id="ARBA00008407"/>
    </source>
</evidence>
<protein>
    <recommendedName>
        <fullName evidence="5">CA052 protein</fullName>
    </recommendedName>
</protein>
<dbReference type="Proteomes" id="UP000796761">
    <property type="component" value="Unassembled WGS sequence"/>
</dbReference>
<name>A0A8K1LSQ6_9PASS</name>
<feature type="region of interest" description="Disordered" evidence="2">
    <location>
        <begin position="83"/>
        <end position="182"/>
    </location>
</feature>
<dbReference type="Pfam" id="PF15559">
    <property type="entry name" value="DUF4660"/>
    <property type="match status" value="1"/>
</dbReference>
<feature type="compositionally biased region" description="Acidic residues" evidence="2">
    <location>
        <begin position="147"/>
        <end position="163"/>
    </location>
</feature>
<accession>A0A8K1LSQ6</accession>
<feature type="compositionally biased region" description="Pro residues" evidence="2">
    <location>
        <begin position="99"/>
        <end position="116"/>
    </location>
</feature>
<gene>
    <name evidence="3" type="ORF">HGM15179_002518</name>
</gene>
<comment type="similarity">
    <text evidence="1">Belongs to the UPF0690 family.</text>
</comment>
<dbReference type="PANTHER" id="PTHR31833">
    <property type="entry name" value="UPF0690 PROTEIN C1ORF52"/>
    <property type="match status" value="1"/>
</dbReference>
<evidence type="ECO:0000313" key="4">
    <source>
        <dbReference type="Proteomes" id="UP000796761"/>
    </source>
</evidence>
<feature type="region of interest" description="Disordered" evidence="2">
    <location>
        <begin position="255"/>
        <end position="288"/>
    </location>
</feature>
<dbReference type="PANTHER" id="PTHR31833:SF2">
    <property type="entry name" value="UPF0690 PROTEIN C1ORF52"/>
    <property type="match status" value="1"/>
</dbReference>
<evidence type="ECO:0008006" key="5">
    <source>
        <dbReference type="Google" id="ProtNLM"/>
    </source>
</evidence>
<dbReference type="InterPro" id="IPR029089">
    <property type="entry name" value="DUF4660"/>
</dbReference>
<dbReference type="EMBL" id="SWJQ01000046">
    <property type="protein sequence ID" value="TRZ24571.1"/>
    <property type="molecule type" value="Genomic_DNA"/>
</dbReference>
<organism evidence="3 4">
    <name type="scientific">Zosterops borbonicus</name>
    <dbReference type="NCBI Taxonomy" id="364589"/>
    <lineage>
        <taxon>Eukaryota</taxon>
        <taxon>Metazoa</taxon>
        <taxon>Chordata</taxon>
        <taxon>Craniata</taxon>
        <taxon>Vertebrata</taxon>
        <taxon>Euteleostomi</taxon>
        <taxon>Archelosauria</taxon>
        <taxon>Archosauria</taxon>
        <taxon>Dinosauria</taxon>
        <taxon>Saurischia</taxon>
        <taxon>Theropoda</taxon>
        <taxon>Coelurosauria</taxon>
        <taxon>Aves</taxon>
        <taxon>Neognathae</taxon>
        <taxon>Neoaves</taxon>
        <taxon>Telluraves</taxon>
        <taxon>Australaves</taxon>
        <taxon>Passeriformes</taxon>
        <taxon>Sylvioidea</taxon>
        <taxon>Zosteropidae</taxon>
        <taxon>Zosterops</taxon>
    </lineage>
</organism>
<dbReference type="AlphaFoldDB" id="A0A8K1LSQ6"/>
<dbReference type="OrthoDB" id="1906229at2759"/>
<feature type="region of interest" description="Disordered" evidence="2">
    <location>
        <begin position="1"/>
        <end position="71"/>
    </location>
</feature>
<keyword evidence="4" id="KW-1185">Reference proteome</keyword>
<reference evidence="3" key="1">
    <citation type="submission" date="2019-04" db="EMBL/GenBank/DDBJ databases">
        <title>Genome assembly of Zosterops borbonicus 15179.</title>
        <authorList>
            <person name="Leroy T."/>
            <person name="Anselmetti Y."/>
            <person name="Tilak M.-K."/>
            <person name="Nabholz B."/>
        </authorList>
    </citation>
    <scope>NUCLEOTIDE SEQUENCE</scope>
    <source>
        <strain evidence="3">HGM_15179</strain>
        <tissue evidence="3">Muscle</tissue>
    </source>
</reference>
<proteinExistence type="inferred from homology"/>
<feature type="compositionally biased region" description="Basic and acidic residues" evidence="2">
    <location>
        <begin position="83"/>
        <end position="93"/>
    </location>
</feature>